<dbReference type="EMBL" id="CAJVPU010018761">
    <property type="protein sequence ID" value="CAG8667796.1"/>
    <property type="molecule type" value="Genomic_DNA"/>
</dbReference>
<feature type="non-terminal residue" evidence="1">
    <location>
        <position position="1"/>
    </location>
</feature>
<accession>A0ACA9NRF0</accession>
<organism evidence="1 2">
    <name type="scientific">Dentiscutata heterogama</name>
    <dbReference type="NCBI Taxonomy" id="1316150"/>
    <lineage>
        <taxon>Eukaryota</taxon>
        <taxon>Fungi</taxon>
        <taxon>Fungi incertae sedis</taxon>
        <taxon>Mucoromycota</taxon>
        <taxon>Glomeromycotina</taxon>
        <taxon>Glomeromycetes</taxon>
        <taxon>Diversisporales</taxon>
        <taxon>Gigasporaceae</taxon>
        <taxon>Dentiscutata</taxon>
    </lineage>
</organism>
<feature type="non-terminal residue" evidence="1">
    <location>
        <position position="71"/>
    </location>
</feature>
<sequence length="71" mass="8568">PQGCRSKQSKQMKNTKWIRLYGEIENRTDDYNQSYPYIKKSEKTSNLINYLQDKHRITKANYLEHLDIDSE</sequence>
<keyword evidence="2" id="KW-1185">Reference proteome</keyword>
<comment type="caution">
    <text evidence="1">The sequence shown here is derived from an EMBL/GenBank/DDBJ whole genome shotgun (WGS) entry which is preliminary data.</text>
</comment>
<proteinExistence type="predicted"/>
<gene>
    <name evidence="1" type="ORF">DHETER_LOCUS10046</name>
</gene>
<evidence type="ECO:0000313" key="1">
    <source>
        <dbReference type="EMBL" id="CAG8667796.1"/>
    </source>
</evidence>
<reference evidence="1" key="1">
    <citation type="submission" date="2021-06" db="EMBL/GenBank/DDBJ databases">
        <authorList>
            <person name="Kallberg Y."/>
            <person name="Tangrot J."/>
            <person name="Rosling A."/>
        </authorList>
    </citation>
    <scope>NUCLEOTIDE SEQUENCE</scope>
    <source>
        <strain evidence="1">IL203A</strain>
    </source>
</reference>
<evidence type="ECO:0000313" key="2">
    <source>
        <dbReference type="Proteomes" id="UP000789702"/>
    </source>
</evidence>
<name>A0ACA9NRF0_9GLOM</name>
<protein>
    <submittedName>
        <fullName evidence="1">4910_t:CDS:1</fullName>
    </submittedName>
</protein>
<dbReference type="Proteomes" id="UP000789702">
    <property type="component" value="Unassembled WGS sequence"/>
</dbReference>